<evidence type="ECO:0000313" key="3">
    <source>
        <dbReference type="Proteomes" id="UP001160130"/>
    </source>
</evidence>
<feature type="region of interest" description="Disordered" evidence="1">
    <location>
        <begin position="1"/>
        <end position="20"/>
    </location>
</feature>
<reference evidence="2 3" key="1">
    <citation type="submission" date="2023-04" db="EMBL/GenBank/DDBJ databases">
        <title>Forest soil microbial communities from Buena Vista Peninsula, Colon Province, Panama.</title>
        <authorList>
            <person name="Bouskill N."/>
        </authorList>
    </citation>
    <scope>NUCLEOTIDE SEQUENCE [LARGE SCALE GENOMIC DNA]</scope>
    <source>
        <strain evidence="2 3">AC80</strain>
    </source>
</reference>
<protein>
    <submittedName>
        <fullName evidence="2">Uncharacterized protein</fullName>
    </submittedName>
</protein>
<evidence type="ECO:0000256" key="1">
    <source>
        <dbReference type="SAM" id="MobiDB-lite"/>
    </source>
</evidence>
<sequence length="37" mass="4633">MNQMHQMHQMHQMNEMNAKRCRATARHRFAPKMNWSY</sequence>
<dbReference type="Proteomes" id="UP001160130">
    <property type="component" value="Unassembled WGS sequence"/>
</dbReference>
<dbReference type="EMBL" id="JARXVE010000002">
    <property type="protein sequence ID" value="MDH6194735.1"/>
    <property type="molecule type" value="Genomic_DNA"/>
</dbReference>
<evidence type="ECO:0000313" key="2">
    <source>
        <dbReference type="EMBL" id="MDH6194735.1"/>
    </source>
</evidence>
<keyword evidence="3" id="KW-1185">Reference proteome</keyword>
<gene>
    <name evidence="2" type="ORF">M2272_001364</name>
</gene>
<comment type="caution">
    <text evidence="2">The sequence shown here is derived from an EMBL/GenBank/DDBJ whole genome shotgun (WGS) entry which is preliminary data.</text>
</comment>
<proteinExistence type="predicted"/>
<organism evidence="2 3">
    <name type="scientific">Mycolicibacterium frederiksbergense</name>
    <dbReference type="NCBI Taxonomy" id="117567"/>
    <lineage>
        <taxon>Bacteria</taxon>
        <taxon>Bacillati</taxon>
        <taxon>Actinomycetota</taxon>
        <taxon>Actinomycetes</taxon>
        <taxon>Mycobacteriales</taxon>
        <taxon>Mycobacteriaceae</taxon>
        <taxon>Mycolicibacterium</taxon>
    </lineage>
</organism>
<accession>A0ABT6KY20</accession>
<name>A0ABT6KY20_9MYCO</name>
<feature type="compositionally biased region" description="Low complexity" evidence="1">
    <location>
        <begin position="1"/>
        <end position="16"/>
    </location>
</feature>